<keyword evidence="2" id="KW-1185">Reference proteome</keyword>
<reference evidence="1 2" key="1">
    <citation type="submission" date="2017-06" db="EMBL/GenBank/DDBJ databases">
        <authorList>
            <person name="Kim H.J."/>
            <person name="Triplett B.A."/>
        </authorList>
    </citation>
    <scope>NUCLEOTIDE SEQUENCE [LARGE SCALE GENOMIC DNA]</scope>
    <source>
        <strain evidence="1 2">DSM 29150</strain>
    </source>
</reference>
<evidence type="ECO:0000313" key="1">
    <source>
        <dbReference type="EMBL" id="SNR33559.1"/>
    </source>
</evidence>
<name>A0A238VJ72_9FLAO</name>
<proteinExistence type="predicted"/>
<evidence type="ECO:0000313" key="2">
    <source>
        <dbReference type="Proteomes" id="UP000198384"/>
    </source>
</evidence>
<dbReference type="AlphaFoldDB" id="A0A238VJ72"/>
<dbReference type="RefSeq" id="WP_089380057.1">
    <property type="nucleotide sequence ID" value="NZ_FZNT01000001.1"/>
</dbReference>
<dbReference type="OrthoDB" id="9837318at2"/>
<organism evidence="1 2">
    <name type="scientific">Lutibacter agarilyticus</name>
    <dbReference type="NCBI Taxonomy" id="1109740"/>
    <lineage>
        <taxon>Bacteria</taxon>
        <taxon>Pseudomonadati</taxon>
        <taxon>Bacteroidota</taxon>
        <taxon>Flavobacteriia</taxon>
        <taxon>Flavobacteriales</taxon>
        <taxon>Flavobacteriaceae</taxon>
        <taxon>Lutibacter</taxon>
    </lineage>
</organism>
<gene>
    <name evidence="1" type="ORF">SAMN06265371_101409</name>
</gene>
<dbReference type="Proteomes" id="UP000198384">
    <property type="component" value="Unassembled WGS sequence"/>
</dbReference>
<dbReference type="EMBL" id="FZNT01000001">
    <property type="protein sequence ID" value="SNR33559.1"/>
    <property type="molecule type" value="Genomic_DNA"/>
</dbReference>
<protein>
    <submittedName>
        <fullName evidence="1">Uncharacterized protein</fullName>
    </submittedName>
</protein>
<accession>A0A238VJ72</accession>
<sequence>MIVGIVALLTVLFFGGPNEMFYVDDIEKGIKKNIEEKERKKEILADFKFTKSISKEYEKERKKGFKEFKALYNNNKTTKNQLESFFNSLQKNRGEYQNKMIDQRILIFEKIESQEWHNIIESSITVLEKRTEKIEKKALKSKESYRKTQVKIESVIVNNTQKESILKGLESFINTSDDLEKTLSSINASENKILADKNSSKEDLLELISNDSAKRNAYKNSIINFHLIVKENSSDEVFINIMKTFFKESEINA</sequence>